<organism evidence="4 5">
    <name type="scientific">Vibrio diazotrophicus</name>
    <dbReference type="NCBI Taxonomy" id="685"/>
    <lineage>
        <taxon>Bacteria</taxon>
        <taxon>Pseudomonadati</taxon>
        <taxon>Pseudomonadota</taxon>
        <taxon>Gammaproteobacteria</taxon>
        <taxon>Vibrionales</taxon>
        <taxon>Vibrionaceae</taxon>
        <taxon>Vibrio</taxon>
    </lineage>
</organism>
<dbReference type="RefSeq" id="WP_102965156.1">
    <property type="nucleotide sequence ID" value="NZ_POSK01000001.1"/>
</dbReference>
<dbReference type="OrthoDB" id="9801763at2"/>
<dbReference type="InterPro" id="IPR050565">
    <property type="entry name" value="LYPA1-2/EST-like"/>
</dbReference>
<evidence type="ECO:0000313" key="5">
    <source>
        <dbReference type="Proteomes" id="UP000236449"/>
    </source>
</evidence>
<evidence type="ECO:0000259" key="3">
    <source>
        <dbReference type="Pfam" id="PF02230"/>
    </source>
</evidence>
<dbReference type="PANTHER" id="PTHR10655">
    <property type="entry name" value="LYSOPHOSPHOLIPASE-RELATED"/>
    <property type="match status" value="1"/>
</dbReference>
<dbReference type="AlphaFoldDB" id="A0A2J8I804"/>
<dbReference type="Proteomes" id="UP000236449">
    <property type="component" value="Unassembled WGS sequence"/>
</dbReference>
<comment type="caution">
    <text evidence="4">The sequence shown here is derived from an EMBL/GenBank/DDBJ whole genome shotgun (WGS) entry which is preliminary data.</text>
</comment>
<gene>
    <name evidence="4" type="ORF">C1N32_01060</name>
</gene>
<comment type="similarity">
    <text evidence="1">Belongs to the AB hydrolase superfamily. AB hydrolase 2 family.</text>
</comment>
<evidence type="ECO:0000256" key="1">
    <source>
        <dbReference type="ARBA" id="ARBA00006499"/>
    </source>
</evidence>
<dbReference type="InterPro" id="IPR029058">
    <property type="entry name" value="AB_hydrolase_fold"/>
</dbReference>
<dbReference type="PANTHER" id="PTHR10655:SF17">
    <property type="entry name" value="LYSOPHOSPHOLIPASE-LIKE PROTEIN 1"/>
    <property type="match status" value="1"/>
</dbReference>
<feature type="domain" description="Phospholipase/carboxylesterase/thioesterase" evidence="3">
    <location>
        <begin position="3"/>
        <end position="199"/>
    </location>
</feature>
<evidence type="ECO:0000313" key="4">
    <source>
        <dbReference type="EMBL" id="PNI06629.1"/>
    </source>
</evidence>
<protein>
    <submittedName>
        <fullName evidence="4">Phospholipase</fullName>
    </submittedName>
</protein>
<dbReference type="InterPro" id="IPR003140">
    <property type="entry name" value="PLipase/COase/thioEstase"/>
</dbReference>
<proteinExistence type="inferred from homology"/>
<evidence type="ECO:0000256" key="2">
    <source>
        <dbReference type="ARBA" id="ARBA00022801"/>
    </source>
</evidence>
<dbReference type="SUPFAM" id="SSF53474">
    <property type="entry name" value="alpha/beta-Hydrolases"/>
    <property type="match status" value="1"/>
</dbReference>
<reference evidence="4 5" key="1">
    <citation type="submission" date="2018-01" db="EMBL/GenBank/DDBJ databases">
        <title>Draft genome sequences of six Vibrio diazotrophicus strains isolated from deep-sea sediments of the Baltic Sea.</title>
        <authorList>
            <person name="Castillo D."/>
            <person name="Vandieken V."/>
            <person name="Chiang O."/>
            <person name="Middelboe M."/>
        </authorList>
    </citation>
    <scope>NUCLEOTIDE SEQUENCE [LARGE SCALE GENOMIC DNA]</scope>
    <source>
        <strain evidence="4 5">60.27F</strain>
    </source>
</reference>
<dbReference type="Pfam" id="PF02230">
    <property type="entry name" value="Abhydrolase_2"/>
    <property type="match status" value="1"/>
</dbReference>
<sequence>MSKQVVILLHGVGSNGEDLSSLGDFWHPLLPNTLFLSPNAPFAFDQANVGYQWFSLIGVTAENRPQRIVEARRAFDKTIKALLAENNIDFATDKVVFVGFSQGSIMSLDALVSARYPLAGVVAFSGRLSSPQPYAKNSDTPVLLIHGQSDPVIPWTESQNAAKLLTKSNFNVEESYEPETEHTISSEGAILAAQFIQRCFA</sequence>
<dbReference type="GO" id="GO:0016787">
    <property type="term" value="F:hydrolase activity"/>
    <property type="evidence" value="ECO:0007669"/>
    <property type="project" value="UniProtKB-KW"/>
</dbReference>
<dbReference type="Gene3D" id="3.40.50.1820">
    <property type="entry name" value="alpha/beta hydrolase"/>
    <property type="match status" value="1"/>
</dbReference>
<name>A0A2J8I804_VIBDI</name>
<accession>A0A2J8I804</accession>
<dbReference type="EMBL" id="POSK01000001">
    <property type="protein sequence ID" value="PNI06629.1"/>
    <property type="molecule type" value="Genomic_DNA"/>
</dbReference>
<keyword evidence="2" id="KW-0378">Hydrolase</keyword>